<dbReference type="VEuPathDB" id="VectorBase:CSON009250"/>
<feature type="transmembrane region" description="Helical" evidence="1">
    <location>
        <begin position="112"/>
        <end position="140"/>
    </location>
</feature>
<evidence type="ECO:0000256" key="1">
    <source>
        <dbReference type="SAM" id="Phobius"/>
    </source>
</evidence>
<feature type="transmembrane region" description="Helical" evidence="1">
    <location>
        <begin position="6"/>
        <end position="27"/>
    </location>
</feature>
<evidence type="ECO:0000313" key="2">
    <source>
        <dbReference type="EMBL" id="SSX03196.1"/>
    </source>
</evidence>
<name>A0A336LZZ8_CULSO</name>
<sequence length="233" mass="27236">MRTFQIFLISFLILLTFELKWSFALIFMRNVAIGNLIALAIPLWTEDPFLSNVFMSYNFESNYAGPTSAPDITNLYLDKFQLPYDKFDSELDDYRRRPLGGVRRIYIFSDKIWIIFSVFFVTFPTLDVSLVVLPVLLFHLKECLLDFHNPLILNEDNSKFKSEFNLQLEPILQVLLEVHLAPSFPAAIPIIPFHVSHTLLSTTPIHIQLQLNDFQKFLVILWRHPWNGELIQC</sequence>
<keyword evidence="1" id="KW-1133">Transmembrane helix</keyword>
<proteinExistence type="predicted"/>
<dbReference type="AlphaFoldDB" id="A0A336LZZ8"/>
<evidence type="ECO:0000313" key="3">
    <source>
        <dbReference type="EMBL" id="SSX23562.1"/>
    </source>
</evidence>
<organism evidence="3">
    <name type="scientific">Culicoides sonorensis</name>
    <name type="common">Biting midge</name>
    <dbReference type="NCBI Taxonomy" id="179676"/>
    <lineage>
        <taxon>Eukaryota</taxon>
        <taxon>Metazoa</taxon>
        <taxon>Ecdysozoa</taxon>
        <taxon>Arthropoda</taxon>
        <taxon>Hexapoda</taxon>
        <taxon>Insecta</taxon>
        <taxon>Pterygota</taxon>
        <taxon>Neoptera</taxon>
        <taxon>Endopterygota</taxon>
        <taxon>Diptera</taxon>
        <taxon>Nematocera</taxon>
        <taxon>Chironomoidea</taxon>
        <taxon>Ceratopogonidae</taxon>
        <taxon>Ceratopogoninae</taxon>
        <taxon>Culicoides</taxon>
        <taxon>Monoculicoides</taxon>
    </lineage>
</organism>
<dbReference type="EMBL" id="UFQT01000364">
    <property type="protein sequence ID" value="SSX23562.1"/>
    <property type="molecule type" value="Genomic_DNA"/>
</dbReference>
<accession>A0A336LZZ8</accession>
<reference evidence="2" key="1">
    <citation type="submission" date="2018-04" db="EMBL/GenBank/DDBJ databases">
        <authorList>
            <person name="Go L.Y."/>
            <person name="Mitchell J.A."/>
        </authorList>
    </citation>
    <scope>NUCLEOTIDE SEQUENCE</scope>
    <source>
        <tissue evidence="2">Whole organism</tissue>
    </source>
</reference>
<keyword evidence="1" id="KW-0472">Membrane</keyword>
<dbReference type="EMBL" id="UFQS01000364">
    <property type="protein sequence ID" value="SSX03196.1"/>
    <property type="molecule type" value="Genomic_DNA"/>
</dbReference>
<gene>
    <name evidence="3" type="primary">CSON009250</name>
</gene>
<reference evidence="3" key="2">
    <citation type="submission" date="2018-07" db="EMBL/GenBank/DDBJ databases">
        <authorList>
            <person name="Quirk P.G."/>
            <person name="Krulwich T.A."/>
        </authorList>
    </citation>
    <scope>NUCLEOTIDE SEQUENCE</scope>
</reference>
<protein>
    <submittedName>
        <fullName evidence="3">CSON009250 protein</fullName>
    </submittedName>
</protein>
<keyword evidence="1" id="KW-0812">Transmembrane</keyword>